<dbReference type="GO" id="GO:0043332">
    <property type="term" value="C:mating projection tip"/>
    <property type="evidence" value="ECO:0007669"/>
    <property type="project" value="TreeGrafter"/>
</dbReference>
<dbReference type="EMBL" id="JAERQJ010000001">
    <property type="protein sequence ID" value="MBL0682743.1"/>
    <property type="molecule type" value="Genomic_DNA"/>
</dbReference>
<gene>
    <name evidence="2" type="ORF">JJQ60_04390</name>
</gene>
<organism evidence="2 3">
    <name type="scientific">Aquimarina mytili</name>
    <dbReference type="NCBI Taxonomy" id="874423"/>
    <lineage>
        <taxon>Bacteria</taxon>
        <taxon>Pseudomonadati</taxon>
        <taxon>Bacteroidota</taxon>
        <taxon>Flavobacteriia</taxon>
        <taxon>Flavobacteriales</taxon>
        <taxon>Flavobacteriaceae</taxon>
        <taxon>Aquimarina</taxon>
    </lineage>
</organism>
<evidence type="ECO:0000313" key="3">
    <source>
        <dbReference type="Proteomes" id="UP000651057"/>
    </source>
</evidence>
<protein>
    <submittedName>
        <fullName evidence="2">SMI1/KNR4 family protein</fullName>
    </submittedName>
</protein>
<dbReference type="InterPro" id="IPR018958">
    <property type="entry name" value="Knr4/Smi1-like_dom"/>
</dbReference>
<evidence type="ECO:0000259" key="1">
    <source>
        <dbReference type="SMART" id="SM00860"/>
    </source>
</evidence>
<name>A0A936ZQB1_9FLAO</name>
<dbReference type="Proteomes" id="UP000651057">
    <property type="component" value="Unassembled WGS sequence"/>
</dbReference>
<dbReference type="Pfam" id="PF09346">
    <property type="entry name" value="SMI1_KNR4"/>
    <property type="match status" value="1"/>
</dbReference>
<dbReference type="RefSeq" id="WP_201917002.1">
    <property type="nucleotide sequence ID" value="NZ_BAABAX010000021.1"/>
</dbReference>
<comment type="caution">
    <text evidence="2">The sequence shown here is derived from an EMBL/GenBank/DDBJ whole genome shotgun (WGS) entry which is preliminary data.</text>
</comment>
<dbReference type="PANTHER" id="PTHR47432:SF1">
    <property type="entry name" value="CELL WALL ASSEMBLY REGULATOR SMI1"/>
    <property type="match status" value="1"/>
</dbReference>
<dbReference type="InterPro" id="IPR037883">
    <property type="entry name" value="Knr4/Smi1-like_sf"/>
</dbReference>
<dbReference type="Gene3D" id="3.40.1580.10">
    <property type="entry name" value="SMI1/KNR4-like"/>
    <property type="match status" value="1"/>
</dbReference>
<sequence length="274" mass="32625">MKNYYELKTDTEHKFWEYELKGKNFKMKWGLVEDYYDRSETQSKITKYDSPEHGEERVSLMIQRYEKKGYVTATKPKKNKPKKLSTSSGTTEFDAIALKNTLQTLDKFLQKKRPEYYEQFNPPLEIETIQVLEEKYGVTIPEDLKLVYLWKNGQSRTCSKTFVNNSMFIPLEEMLATQQEFTSMIVKDFEAKNWWNKHWFPIFHNGGGDHICYDTEGTFTGQKGQLLEFWHDESDRNIICSNLVSLFKNLNKFYDTTDIHKIDEFIDISNYLDY</sequence>
<dbReference type="SUPFAM" id="SSF160631">
    <property type="entry name" value="SMI1/KNR4-like"/>
    <property type="match status" value="1"/>
</dbReference>
<dbReference type="InterPro" id="IPR051873">
    <property type="entry name" value="KNR4/SMI1_regulator"/>
</dbReference>
<proteinExistence type="predicted"/>
<feature type="domain" description="Knr4/Smi1-like" evidence="1">
    <location>
        <begin position="123"/>
        <end position="268"/>
    </location>
</feature>
<dbReference type="SMART" id="SM00860">
    <property type="entry name" value="SMI1_KNR4"/>
    <property type="match status" value="1"/>
</dbReference>
<dbReference type="Gene3D" id="2.20.140.10">
    <property type="entry name" value="WGR domain"/>
    <property type="match status" value="1"/>
</dbReference>
<keyword evidence="3" id="KW-1185">Reference proteome</keyword>
<dbReference type="PANTHER" id="PTHR47432">
    <property type="entry name" value="CELL WALL ASSEMBLY REGULATOR SMI1"/>
    <property type="match status" value="1"/>
</dbReference>
<dbReference type="AlphaFoldDB" id="A0A936ZQB1"/>
<reference evidence="2" key="1">
    <citation type="submission" date="2021-01" db="EMBL/GenBank/DDBJ databases">
        <authorList>
            <person name="Zhong Y.L."/>
        </authorList>
    </citation>
    <scope>NUCLEOTIDE SEQUENCE</scope>
    <source>
        <strain evidence="2">KCTC 23302</strain>
    </source>
</reference>
<evidence type="ECO:0000313" key="2">
    <source>
        <dbReference type="EMBL" id="MBL0682743.1"/>
    </source>
</evidence>
<accession>A0A936ZQB1</accession>